<dbReference type="InterPro" id="IPR045922">
    <property type="entry name" value="DUF6341"/>
</dbReference>
<evidence type="ECO:0000313" key="2">
    <source>
        <dbReference type="EMBL" id="GAK95797.1"/>
    </source>
</evidence>
<protein>
    <recommendedName>
        <fullName evidence="4">Uracil phosphoribosyltransferase</fullName>
    </recommendedName>
</protein>
<evidence type="ECO:0000256" key="1">
    <source>
        <dbReference type="SAM" id="Phobius"/>
    </source>
</evidence>
<keyword evidence="1" id="KW-1133">Transmembrane helix</keyword>
<reference evidence="2" key="1">
    <citation type="journal article" date="2014" name="Genome Announc.">
        <title>Draft Genome Sequences of Marine Flavobacterium Nonlabens Strains NR17, NR24, NR27, NR32, NR33, and Ara13.</title>
        <authorList>
            <person name="Nakanishi M."/>
            <person name="Meirelles P."/>
            <person name="Suzuki R."/>
            <person name="Takatani N."/>
            <person name="Mino S."/>
            <person name="Suda W."/>
            <person name="Oshima K."/>
            <person name="Hattori M."/>
            <person name="Ohkuma M."/>
            <person name="Hosokawa M."/>
            <person name="Miyashita K."/>
            <person name="Thompson F.L."/>
            <person name="Niwa A."/>
            <person name="Sawabe T."/>
            <person name="Sawabe T."/>
        </authorList>
    </citation>
    <scope>NUCLEOTIDE SEQUENCE [LARGE SCALE GENOMIC DNA]</scope>
    <source>
        <strain evidence="2">JCM 19294</strain>
    </source>
</reference>
<dbReference type="AlphaFoldDB" id="A0A090Q0U0"/>
<evidence type="ECO:0000313" key="3">
    <source>
        <dbReference type="Proteomes" id="UP000029221"/>
    </source>
</evidence>
<proteinExistence type="predicted"/>
<dbReference type="eggNOG" id="ENOG50330VJ">
    <property type="taxonomic scope" value="Bacteria"/>
</dbReference>
<evidence type="ECO:0008006" key="4">
    <source>
        <dbReference type="Google" id="ProtNLM"/>
    </source>
</evidence>
<dbReference type="EMBL" id="BBML01000001">
    <property type="protein sequence ID" value="GAK95797.1"/>
    <property type="molecule type" value="Genomic_DNA"/>
</dbReference>
<dbReference type="Pfam" id="PF19868">
    <property type="entry name" value="DUF6341"/>
    <property type="match status" value="1"/>
</dbReference>
<keyword evidence="1" id="KW-0812">Transmembrane</keyword>
<keyword evidence="1" id="KW-0472">Membrane</keyword>
<sequence>MNRLSSFKKSMKHQLFILLLQDNKQFTAMKELLEGIEYLFVDLLFAPLDFLRELENESWWAANSITWIAIIILIVALGYWMKQLRIFDQNGEEDKTQTSHSFLK</sequence>
<comment type="caution">
    <text evidence="2">The sequence shown here is derived from an EMBL/GenBank/DDBJ whole genome shotgun (WGS) entry which is preliminary data.</text>
</comment>
<gene>
    <name evidence="2" type="ORF">JCM19294_2579</name>
</gene>
<organism evidence="2 3">
    <name type="scientific">Nonlabens tegetincola</name>
    <dbReference type="NCBI Taxonomy" id="323273"/>
    <lineage>
        <taxon>Bacteria</taxon>
        <taxon>Pseudomonadati</taxon>
        <taxon>Bacteroidota</taxon>
        <taxon>Flavobacteriia</taxon>
        <taxon>Flavobacteriales</taxon>
        <taxon>Flavobacteriaceae</taxon>
        <taxon>Nonlabens</taxon>
    </lineage>
</organism>
<keyword evidence="3" id="KW-1185">Reference proteome</keyword>
<dbReference type="Proteomes" id="UP000029221">
    <property type="component" value="Unassembled WGS sequence"/>
</dbReference>
<feature type="transmembrane region" description="Helical" evidence="1">
    <location>
        <begin position="59"/>
        <end position="80"/>
    </location>
</feature>
<dbReference type="STRING" id="319236.BST91_11795"/>
<name>A0A090Q0U0_9FLAO</name>
<accession>A0A090Q0U0</accession>